<sequence length="18" mass="2077">MLNEEQQIGMTLIAEGYH</sequence>
<organism evidence="1 2">
    <name type="scientific">Coprococcus catus GD/7</name>
    <dbReference type="NCBI Taxonomy" id="717962"/>
    <lineage>
        <taxon>Bacteria</taxon>
        <taxon>Bacillati</taxon>
        <taxon>Bacillota</taxon>
        <taxon>Clostridia</taxon>
        <taxon>Lachnospirales</taxon>
        <taxon>Lachnospiraceae</taxon>
        <taxon>Coprococcus</taxon>
    </lineage>
</organism>
<dbReference type="KEGG" id="cct:CC1_24210"/>
<dbReference type="STRING" id="717962.CC1_24210"/>
<gene>
    <name evidence="1" type="ORF">CC1_24210</name>
</gene>
<name>D4J9Q7_9FIRM</name>
<reference evidence="1 2" key="2">
    <citation type="submission" date="2010-03" db="EMBL/GenBank/DDBJ databases">
        <authorList>
            <person name="Pajon A."/>
        </authorList>
    </citation>
    <scope>NUCLEOTIDE SEQUENCE [LARGE SCALE GENOMIC DNA]</scope>
    <source>
        <strain evidence="1 2">GD/7</strain>
    </source>
</reference>
<reference evidence="1 2" key="1">
    <citation type="submission" date="2010-03" db="EMBL/GenBank/DDBJ databases">
        <title>The genome sequence of Coprococcus catus GD/7.</title>
        <authorList>
            <consortium name="metaHIT consortium -- http://www.metahit.eu/"/>
            <person name="Pajon A."/>
            <person name="Turner K."/>
            <person name="Parkhill J."/>
            <person name="Duncan S."/>
            <person name="Flint H."/>
        </authorList>
    </citation>
    <scope>NUCLEOTIDE SEQUENCE [LARGE SCALE GENOMIC DNA]</scope>
    <source>
        <strain evidence="1 2">GD/7</strain>
    </source>
</reference>
<dbReference type="Proteomes" id="UP000008798">
    <property type="component" value="Chromosome"/>
</dbReference>
<protein>
    <submittedName>
        <fullName evidence="1">Uncharacterized protein</fullName>
    </submittedName>
</protein>
<accession>D4J9Q7</accession>
<evidence type="ECO:0000313" key="2">
    <source>
        <dbReference type="Proteomes" id="UP000008798"/>
    </source>
</evidence>
<dbReference type="EMBL" id="FP929038">
    <property type="protein sequence ID" value="CBK81078.1"/>
    <property type="molecule type" value="Genomic_DNA"/>
</dbReference>
<dbReference type="HOGENOM" id="CLU_3430809_0_0_9"/>
<evidence type="ECO:0000313" key="1">
    <source>
        <dbReference type="EMBL" id="CBK81078.1"/>
    </source>
</evidence>
<proteinExistence type="predicted"/>
<dbReference type="AlphaFoldDB" id="D4J9Q7"/>